<feature type="region of interest" description="Disordered" evidence="1">
    <location>
        <begin position="1"/>
        <end position="27"/>
    </location>
</feature>
<evidence type="ECO:0000313" key="3">
    <source>
        <dbReference type="EMBL" id="POS83172.1"/>
    </source>
</evidence>
<feature type="non-terminal residue" evidence="3">
    <location>
        <position position="886"/>
    </location>
</feature>
<evidence type="ECO:0000256" key="1">
    <source>
        <dbReference type="SAM" id="MobiDB-lite"/>
    </source>
</evidence>
<feature type="compositionally biased region" description="Basic and acidic residues" evidence="1">
    <location>
        <begin position="327"/>
        <end position="352"/>
    </location>
</feature>
<organism evidence="3 4">
    <name type="scientific">Erysiphe pulchra</name>
    <dbReference type="NCBI Taxonomy" id="225359"/>
    <lineage>
        <taxon>Eukaryota</taxon>
        <taxon>Fungi</taxon>
        <taxon>Dikarya</taxon>
        <taxon>Ascomycota</taxon>
        <taxon>Pezizomycotina</taxon>
        <taxon>Leotiomycetes</taxon>
        <taxon>Erysiphales</taxon>
        <taxon>Erysiphaceae</taxon>
        <taxon>Erysiphe</taxon>
    </lineage>
</organism>
<keyword evidence="4" id="KW-1185">Reference proteome</keyword>
<dbReference type="AlphaFoldDB" id="A0A2S4PM90"/>
<dbReference type="EMBL" id="PEDP01001829">
    <property type="protein sequence ID" value="POS83172.1"/>
    <property type="molecule type" value="Genomic_DNA"/>
</dbReference>
<dbReference type="PANTHER" id="PTHR38113">
    <property type="match status" value="1"/>
</dbReference>
<evidence type="ECO:0000259" key="2">
    <source>
        <dbReference type="Pfam" id="PF10056"/>
    </source>
</evidence>
<dbReference type="InterPro" id="IPR018744">
    <property type="entry name" value="DUF2293"/>
</dbReference>
<proteinExistence type="predicted"/>
<dbReference type="Proteomes" id="UP000237438">
    <property type="component" value="Unassembled WGS sequence"/>
</dbReference>
<comment type="caution">
    <text evidence="3">The sequence shown here is derived from an EMBL/GenBank/DDBJ whole genome shotgun (WGS) entry which is preliminary data.</text>
</comment>
<feature type="compositionally biased region" description="Polar residues" evidence="1">
    <location>
        <begin position="315"/>
        <end position="326"/>
    </location>
</feature>
<dbReference type="Pfam" id="PF10056">
    <property type="entry name" value="DUF2293"/>
    <property type="match status" value="1"/>
</dbReference>
<dbReference type="PANTHER" id="PTHR38113:SF1">
    <property type="entry name" value="DUF2293 DOMAIN-CONTAINING PROTEIN"/>
    <property type="match status" value="1"/>
</dbReference>
<gene>
    <name evidence="3" type="ORF">EPUL_003666</name>
</gene>
<reference evidence="3 4" key="1">
    <citation type="submission" date="2017-10" db="EMBL/GenBank/DDBJ databases">
        <title>Development of genomic resources for the powdery mildew, Erysiphe pulchra.</title>
        <authorList>
            <person name="Wadl P.A."/>
            <person name="Mack B.M."/>
            <person name="Moore G."/>
            <person name="Beltz S.B."/>
        </authorList>
    </citation>
    <scope>NUCLEOTIDE SEQUENCE [LARGE SCALE GENOMIC DNA]</scope>
    <source>
        <strain evidence="3">Cflorida</strain>
    </source>
</reference>
<dbReference type="OrthoDB" id="5288828at2759"/>
<protein>
    <recommendedName>
        <fullName evidence="2">DUF2293 domain-containing protein</fullName>
    </recommendedName>
</protein>
<accession>A0A2S4PM90</accession>
<sequence>MRENKGRTETLSLRRKNKENGSLRKVTENIAKLRRARKLEQRRKEKKSYTARDWAAPVPSNLVAKLDIPKHSSKYQSYFEFADNPEKKEKKLEFSVTKNVKPPPGFVFVPIGDPALTNACKELSREKEAMFFIVSTHKRDQSLISEHVYRVGFHFRETVFNAALKTLGERNVHPCSKDYIEPIPETQEEINKQADAAIRDLFPKIPNTDRQLIIEHSFKKGALYQGEPTVGTQSNIPLSRRYDKLLRETSWINARKAVEPICLDVILKWRGNEENGRDQMDEILREVVIITDSESDDEDDESTSKTSSDEEDSPISCSPSESNCRSNFRDKTQTFVPDIEKNLRDPSPETHASRVLLPNSNKKNTTRDKLLRRGFKRYQMAWEEAIHRQQKPPISLNNRPVPEHLPQNRDYLHNKGSYVGSSTHDQVIFDSVAPDPRLNIDYRPRPIDKNSMVPLHTFSSYHGNGPQYPIPRSEKVENFNFDSPVYYQNSAHQAASTTYPRLRQVSPQSMTRHGLQNVLVESIETASNEHSMPRTEERVSDRFNYTQYSYPLRSDDLKNHEVEPLGATSNNIQPPYVKEYACDRFNYTQNSHSRWSDRSRIHLVGSAEAAFNEIAPSRTERHVSDRFNYTQNPHPMCSDGFRQHIVESIEVAPNGIMPPHIEERVSNRVSCTHNIYSRRTDGSRYQDPAGHHMVVIDDDSPQAESRRMARYREPNSSTGYPLQDDGFTKFHNSVPHFTNKLSGQSRDFNNHNLKDSPRLTQSPSLNMRANFLGHSFVTEPSVFSAHSTMRLNSQAGHLKRVESKSMPKSYIELVDLTSSSPICDPRPYRPANEYYHGEVPRVIEQNNCESLRSEKRRPPSPLCYSPMQISETYDTLSYPSREQIPM</sequence>
<evidence type="ECO:0000313" key="4">
    <source>
        <dbReference type="Proteomes" id="UP000237438"/>
    </source>
</evidence>
<feature type="domain" description="DUF2293" evidence="2">
    <location>
        <begin position="197"/>
        <end position="270"/>
    </location>
</feature>
<feature type="compositionally biased region" description="Basic and acidic residues" evidence="1">
    <location>
        <begin position="18"/>
        <end position="27"/>
    </location>
</feature>
<name>A0A2S4PM90_9PEZI</name>
<dbReference type="STRING" id="225359.A0A2S4PM90"/>
<feature type="region of interest" description="Disordered" evidence="1">
    <location>
        <begin position="290"/>
        <end position="369"/>
    </location>
</feature>